<dbReference type="EMBL" id="CP067089">
    <property type="protein sequence ID" value="QQO09631.1"/>
    <property type="molecule type" value="Genomic_DNA"/>
</dbReference>
<keyword evidence="2" id="KW-1185">Reference proteome</keyword>
<dbReference type="InterPro" id="IPR052748">
    <property type="entry name" value="ISR_Activator"/>
</dbReference>
<evidence type="ECO:0000313" key="2">
    <source>
        <dbReference type="Proteomes" id="UP000595917"/>
    </source>
</evidence>
<reference evidence="1" key="1">
    <citation type="submission" date="2021-01" db="EMBL/GenBank/DDBJ databases">
        <title>Description of Breznakiella homolactica.</title>
        <authorList>
            <person name="Song Y."/>
            <person name="Brune A."/>
        </authorList>
    </citation>
    <scope>NUCLEOTIDE SEQUENCE</scope>
    <source>
        <strain evidence="1">RmG30</strain>
    </source>
</reference>
<dbReference type="Pfam" id="PF08238">
    <property type="entry name" value="Sel1"/>
    <property type="match status" value="6"/>
</dbReference>
<dbReference type="PANTHER" id="PTHR45011:SF1">
    <property type="entry name" value="DAP3-BINDING CELL DEATH ENHANCER 1"/>
    <property type="match status" value="1"/>
</dbReference>
<dbReference type="RefSeq" id="WP_215626934.1">
    <property type="nucleotide sequence ID" value="NZ_CP067089.2"/>
</dbReference>
<dbReference type="AlphaFoldDB" id="A0A7T7XNL4"/>
<dbReference type="SMART" id="SM00671">
    <property type="entry name" value="SEL1"/>
    <property type="match status" value="6"/>
</dbReference>
<name>A0A7T7XNL4_9SPIR</name>
<dbReference type="KEGG" id="bhc:JFL75_01555"/>
<dbReference type="PANTHER" id="PTHR45011">
    <property type="entry name" value="DAP3-BINDING CELL DEATH ENHANCER 1"/>
    <property type="match status" value="1"/>
</dbReference>
<organism evidence="1 2">
    <name type="scientific">Breznakiella homolactica</name>
    <dbReference type="NCBI Taxonomy" id="2798577"/>
    <lineage>
        <taxon>Bacteria</taxon>
        <taxon>Pseudomonadati</taxon>
        <taxon>Spirochaetota</taxon>
        <taxon>Spirochaetia</taxon>
        <taxon>Spirochaetales</taxon>
        <taxon>Breznakiellaceae</taxon>
        <taxon>Breznakiella</taxon>
    </lineage>
</organism>
<dbReference type="Proteomes" id="UP000595917">
    <property type="component" value="Chromosome"/>
</dbReference>
<accession>A0A7T7XNL4</accession>
<dbReference type="Gene3D" id="1.25.40.10">
    <property type="entry name" value="Tetratricopeptide repeat domain"/>
    <property type="match status" value="2"/>
</dbReference>
<protein>
    <submittedName>
        <fullName evidence="1">Sel1 repeat family protein</fullName>
    </submittedName>
</protein>
<evidence type="ECO:0000313" key="1">
    <source>
        <dbReference type="EMBL" id="QQO09631.1"/>
    </source>
</evidence>
<proteinExistence type="predicted"/>
<dbReference type="InterPro" id="IPR006597">
    <property type="entry name" value="Sel1-like"/>
</dbReference>
<gene>
    <name evidence="1" type="ORF">JFL75_01555</name>
</gene>
<dbReference type="InterPro" id="IPR011990">
    <property type="entry name" value="TPR-like_helical_dom_sf"/>
</dbReference>
<dbReference type="SUPFAM" id="SSF81901">
    <property type="entry name" value="HCP-like"/>
    <property type="match status" value="2"/>
</dbReference>
<sequence length="346" mass="40534">MTDLTEDFELLKNSKKALRILNSIKEHDYSPGNEKKKFDLFMIYLYGKDNVTANYRQAILWLKKIHSDDPKVKMLLGEAYYHEGLYYSKLPEQNSNTIDKMIRCFYESAEKKYIPAIKKLEAIAEKGNVEVMLFLAREYRFFNNFEAQKYWYQKAANAGNTGAKRWLGDYYRKSEPELAIQWYRKAAEDGDSSAKAMLGEYYFYGKIVPQDYKKAMELLLDSAKNGNEKSQRLIGDMFFFGLGVEVDYEKAVKWYEEAAIWSPGYWVDFEAVYKLAVIYFFGIGVEKDLQKADRWFENLASNLGNKSIFNWGKISDIKQELISIFDPSLDLTENYHTADKFRLENT</sequence>